<feature type="domain" description="AAA+ ATPase" evidence="9">
    <location>
        <begin position="162"/>
        <end position="343"/>
    </location>
</feature>
<reference evidence="10" key="1">
    <citation type="journal article" date="2020" name="Biotechnol. Biofuels">
        <title>New insights from the biogas microbiome by comprehensive genome-resolved metagenomics of nearly 1600 species originating from multiple anaerobic digesters.</title>
        <authorList>
            <person name="Campanaro S."/>
            <person name="Treu L."/>
            <person name="Rodriguez-R L.M."/>
            <person name="Kovalovszki A."/>
            <person name="Ziels R.M."/>
            <person name="Maus I."/>
            <person name="Zhu X."/>
            <person name="Kougias P.G."/>
            <person name="Basile A."/>
            <person name="Luo G."/>
            <person name="Schluter A."/>
            <person name="Konstantinidis K.T."/>
            <person name="Angelidaki I."/>
        </authorList>
    </citation>
    <scope>NUCLEOTIDE SEQUENCE</scope>
    <source>
        <strain evidence="10">AS06rmzACSIP_7</strain>
    </source>
</reference>
<dbReference type="PROSITE" id="PS00152">
    <property type="entry name" value="ATPASE_ALPHA_BETA"/>
    <property type="match status" value="1"/>
</dbReference>
<dbReference type="Gene3D" id="3.40.50.12240">
    <property type="match status" value="1"/>
</dbReference>
<keyword evidence="2" id="KW-0813">Transport</keyword>
<keyword evidence="5" id="KW-0067">ATP-binding</keyword>
<dbReference type="InterPro" id="IPR027417">
    <property type="entry name" value="P-loop_NTPase"/>
</dbReference>
<dbReference type="GO" id="GO:0030257">
    <property type="term" value="C:type III protein secretion system complex"/>
    <property type="evidence" value="ECO:0007669"/>
    <property type="project" value="InterPro"/>
</dbReference>
<evidence type="ECO:0000256" key="7">
    <source>
        <dbReference type="ARBA" id="ARBA00022967"/>
    </source>
</evidence>
<dbReference type="InterPro" id="IPR040627">
    <property type="entry name" value="T3SS_ATPase_C"/>
</dbReference>
<dbReference type="InterPro" id="IPR050053">
    <property type="entry name" value="ATPase_alpha/beta_chains"/>
</dbReference>
<evidence type="ECO:0000259" key="9">
    <source>
        <dbReference type="SMART" id="SM00382"/>
    </source>
</evidence>
<accession>A0A971M3V1</accession>
<evidence type="ECO:0000256" key="1">
    <source>
        <dbReference type="ARBA" id="ARBA00004496"/>
    </source>
</evidence>
<dbReference type="NCBIfam" id="TIGR01026">
    <property type="entry name" value="fliI_yscN"/>
    <property type="match status" value="1"/>
</dbReference>
<organism evidence="10 11">
    <name type="scientific">Syntrophorhabdus aromaticivorans</name>
    <dbReference type="NCBI Taxonomy" id="328301"/>
    <lineage>
        <taxon>Bacteria</taxon>
        <taxon>Pseudomonadati</taxon>
        <taxon>Thermodesulfobacteriota</taxon>
        <taxon>Syntrophorhabdia</taxon>
        <taxon>Syntrophorhabdales</taxon>
        <taxon>Syntrophorhabdaceae</taxon>
        <taxon>Syntrophorhabdus</taxon>
    </lineage>
</organism>
<dbReference type="GO" id="GO:0005737">
    <property type="term" value="C:cytoplasm"/>
    <property type="evidence" value="ECO:0007669"/>
    <property type="project" value="UniProtKB-SubCell"/>
</dbReference>
<dbReference type="GO" id="GO:0016887">
    <property type="term" value="F:ATP hydrolysis activity"/>
    <property type="evidence" value="ECO:0007669"/>
    <property type="project" value="InterPro"/>
</dbReference>
<evidence type="ECO:0000256" key="5">
    <source>
        <dbReference type="ARBA" id="ARBA00022840"/>
    </source>
</evidence>
<keyword evidence="4" id="KW-0547">Nucleotide-binding</keyword>
<dbReference type="CDD" id="cd01136">
    <property type="entry name" value="ATPase_flagellum-secretory_path_III"/>
    <property type="match status" value="1"/>
</dbReference>
<comment type="catalytic activity">
    <reaction evidence="8">
        <text>ATP + H2O + cellular proteinSide 1 = ADP + phosphate + cellular proteinSide 2.</text>
        <dbReference type="EC" id="7.4.2.8"/>
    </reaction>
</comment>
<dbReference type="InterPro" id="IPR005714">
    <property type="entry name" value="ATPase_T3SS_FliI/YscN"/>
</dbReference>
<keyword evidence="7" id="KW-1278">Translocase</keyword>
<comment type="subcellular location">
    <subcellularLocation>
        <location evidence="1">Cytoplasm</location>
    </subcellularLocation>
</comment>
<evidence type="ECO:0000313" key="10">
    <source>
        <dbReference type="EMBL" id="NLW34867.1"/>
    </source>
</evidence>
<dbReference type="SUPFAM" id="SSF52540">
    <property type="entry name" value="P-loop containing nucleoside triphosphate hydrolases"/>
    <property type="match status" value="1"/>
</dbReference>
<evidence type="ECO:0000256" key="6">
    <source>
        <dbReference type="ARBA" id="ARBA00022927"/>
    </source>
</evidence>
<sequence>MVDFYGTALEQVKGRLCDFYPYKVYGKVNQVVGLVIEGKGPISSVGDGAVIYPVDGGYPIDAEVVGFKDGKTLLMALGDLRGVGIGSKIVSRKQAVNTAAGTGLLGRVIDGLGNPMDNKGPIDCRESIPIYRDTINPMMKQRITEPLDLGIRSMNGLLTCGKGQRIGIFAGSGVGKSVLLGMIARHTEAKVNVIGLIGERGREVREFIERDLGDGIKHSVVIVATSDQPPLIRVRGAFLTIAIAEYFRDQGNDVLLLMDSLTRFGMAQREVGLAIGEPPTSKGYTPSVFSLLAKLLERAGNGEGDGTMTAIYTVLVEGDDLDDPIVDAARSILDGHVVLSRKLADSNHYPPVDVLRSVSRTMKDIVPREQVGYASRIVEILSEFERAEDLINIGAYTPGSNKKIDYAMSMIDKVRVFLTQEVDERTTLEDTVNSMKILFYV</sequence>
<reference evidence="10" key="2">
    <citation type="submission" date="2020-01" db="EMBL/GenBank/DDBJ databases">
        <authorList>
            <person name="Campanaro S."/>
        </authorList>
    </citation>
    <scope>NUCLEOTIDE SEQUENCE</scope>
    <source>
        <strain evidence="10">AS06rmzACSIP_7</strain>
    </source>
</reference>
<keyword evidence="6" id="KW-0653">Protein transport</keyword>
<dbReference type="SMART" id="SM00382">
    <property type="entry name" value="AAA"/>
    <property type="match status" value="1"/>
</dbReference>
<dbReference type="InterPro" id="IPR020003">
    <property type="entry name" value="ATPase_a/bsu_AS"/>
</dbReference>
<evidence type="ECO:0000256" key="4">
    <source>
        <dbReference type="ARBA" id="ARBA00022741"/>
    </source>
</evidence>
<dbReference type="Pfam" id="PF18269">
    <property type="entry name" value="T3SS_ATPase_C"/>
    <property type="match status" value="1"/>
</dbReference>
<protein>
    <submittedName>
        <fullName evidence="10">FliI/YscN family ATPase</fullName>
    </submittedName>
</protein>
<dbReference type="InterPro" id="IPR000194">
    <property type="entry name" value="ATPase_F1/V1/A1_a/bsu_nucl-bd"/>
</dbReference>
<dbReference type="GO" id="GO:0008564">
    <property type="term" value="F:protein-exporting ATPase activity"/>
    <property type="evidence" value="ECO:0007669"/>
    <property type="project" value="UniProtKB-EC"/>
</dbReference>
<dbReference type="InterPro" id="IPR003593">
    <property type="entry name" value="AAA+_ATPase"/>
</dbReference>
<dbReference type="Pfam" id="PF00006">
    <property type="entry name" value="ATP-synt_ab"/>
    <property type="match status" value="1"/>
</dbReference>
<dbReference type="PANTHER" id="PTHR15184">
    <property type="entry name" value="ATP SYNTHASE"/>
    <property type="match status" value="1"/>
</dbReference>
<dbReference type="EMBL" id="JAAYEE010000089">
    <property type="protein sequence ID" value="NLW34867.1"/>
    <property type="molecule type" value="Genomic_DNA"/>
</dbReference>
<keyword evidence="3" id="KW-0963">Cytoplasm</keyword>
<evidence type="ECO:0000313" key="11">
    <source>
        <dbReference type="Proteomes" id="UP000777265"/>
    </source>
</evidence>
<dbReference type="FunFam" id="3.40.50.12240:FF:000002">
    <property type="entry name" value="Flagellum-specific ATP synthase FliI"/>
    <property type="match status" value="1"/>
</dbReference>
<name>A0A971M3V1_9BACT</name>
<dbReference type="PANTHER" id="PTHR15184:SF9">
    <property type="entry name" value="SPI-1 TYPE 3 SECRETION SYSTEM ATPASE"/>
    <property type="match status" value="1"/>
</dbReference>
<dbReference type="Proteomes" id="UP000777265">
    <property type="component" value="Unassembled WGS sequence"/>
</dbReference>
<dbReference type="GO" id="GO:0005524">
    <property type="term" value="F:ATP binding"/>
    <property type="evidence" value="ECO:0007669"/>
    <property type="project" value="UniProtKB-KW"/>
</dbReference>
<evidence type="ECO:0000256" key="2">
    <source>
        <dbReference type="ARBA" id="ARBA00022448"/>
    </source>
</evidence>
<gene>
    <name evidence="10" type="ORF">GXY80_05210</name>
</gene>
<proteinExistence type="predicted"/>
<dbReference type="GO" id="GO:0046933">
    <property type="term" value="F:proton-transporting ATP synthase activity, rotational mechanism"/>
    <property type="evidence" value="ECO:0007669"/>
    <property type="project" value="TreeGrafter"/>
</dbReference>
<evidence type="ECO:0000256" key="3">
    <source>
        <dbReference type="ARBA" id="ARBA00022490"/>
    </source>
</evidence>
<comment type="caution">
    <text evidence="10">The sequence shown here is derived from an EMBL/GenBank/DDBJ whole genome shotgun (WGS) entry which is preliminary data.</text>
</comment>
<dbReference type="AlphaFoldDB" id="A0A971M3V1"/>
<evidence type="ECO:0000256" key="8">
    <source>
        <dbReference type="ARBA" id="ARBA00034006"/>
    </source>
</evidence>
<dbReference type="GO" id="GO:0030254">
    <property type="term" value="P:protein secretion by the type III secretion system"/>
    <property type="evidence" value="ECO:0007669"/>
    <property type="project" value="InterPro"/>
</dbReference>